<comment type="caution">
    <text evidence="3">The sequence shown here is derived from an EMBL/GenBank/DDBJ whole genome shotgun (WGS) entry which is preliminary data.</text>
</comment>
<gene>
    <name evidence="3" type="ORF">H261_04083</name>
</gene>
<accession>M2ZAB0</accession>
<dbReference type="GO" id="GO:0000160">
    <property type="term" value="P:phosphorelay signal transduction system"/>
    <property type="evidence" value="ECO:0007669"/>
    <property type="project" value="InterPro"/>
</dbReference>
<feature type="domain" description="Response regulatory" evidence="2">
    <location>
        <begin position="3"/>
        <end position="119"/>
    </location>
</feature>
<dbReference type="eggNOG" id="COG3706">
    <property type="taxonomic scope" value="Bacteria"/>
</dbReference>
<dbReference type="Proteomes" id="UP000011744">
    <property type="component" value="Unassembled WGS sequence"/>
</dbReference>
<evidence type="ECO:0000313" key="3">
    <source>
        <dbReference type="EMBL" id="EME71345.1"/>
    </source>
</evidence>
<sequence length="136" mass="14676">MSHCLVIDDSKLIRTVHSRMLAQLGLRVSEAENGEDALAICAAGMPDLVLVDWNMPVMDGFTFLKALRAMPGGRSPKVVLCTIESDLEHINNALAEGADEYIMKPFDVEILAAKLTAAGIGILPRPHRADPLADGR</sequence>
<feature type="modified residue" description="4-aspartylphosphate" evidence="1">
    <location>
        <position position="52"/>
    </location>
</feature>
<proteinExistence type="predicted"/>
<dbReference type="OrthoDB" id="9800897at2"/>
<evidence type="ECO:0000313" key="4">
    <source>
        <dbReference type="Proteomes" id="UP000011744"/>
    </source>
</evidence>
<reference evidence="3 4" key="1">
    <citation type="journal article" date="2014" name="Genome Announc.">
        <title>Draft Genome Sequence of Magnetospirillum sp. Strain SO-1, a Freshwater Magnetotactic Bacterium Isolated from the Ol'khovka River, Russia.</title>
        <authorList>
            <person name="Grouzdev D.S."/>
            <person name="Dziuba M.V."/>
            <person name="Sukhacheva M.S."/>
            <person name="Mardanov A.V."/>
            <person name="Beletskiy A.V."/>
            <person name="Kuznetsov B.B."/>
            <person name="Skryabin K.G."/>
        </authorList>
    </citation>
    <scope>NUCLEOTIDE SEQUENCE [LARGE SCALE GENOMIC DNA]</scope>
    <source>
        <strain evidence="3 4">SO-1</strain>
    </source>
</reference>
<dbReference type="AlphaFoldDB" id="M2ZAB0"/>
<evidence type="ECO:0000259" key="2">
    <source>
        <dbReference type="PROSITE" id="PS50110"/>
    </source>
</evidence>
<dbReference type="InterPro" id="IPR001789">
    <property type="entry name" value="Sig_transdc_resp-reg_receiver"/>
</dbReference>
<dbReference type="InterPro" id="IPR011006">
    <property type="entry name" value="CheY-like_superfamily"/>
</dbReference>
<dbReference type="EMBL" id="AONQ01000006">
    <property type="protein sequence ID" value="EME71345.1"/>
    <property type="molecule type" value="Genomic_DNA"/>
</dbReference>
<dbReference type="PATRIC" id="fig|1244869.3.peg.814"/>
<dbReference type="SUPFAM" id="SSF52172">
    <property type="entry name" value="CheY-like"/>
    <property type="match status" value="1"/>
</dbReference>
<dbReference type="CDD" id="cd17546">
    <property type="entry name" value="REC_hyHK_CKI1_RcsC-like"/>
    <property type="match status" value="1"/>
</dbReference>
<keyword evidence="1" id="KW-0597">Phosphoprotein</keyword>
<evidence type="ECO:0000256" key="1">
    <source>
        <dbReference type="PROSITE-ProRule" id="PRU00169"/>
    </source>
</evidence>
<dbReference type="PANTHER" id="PTHR43228">
    <property type="entry name" value="TWO-COMPONENT RESPONSE REGULATOR"/>
    <property type="match status" value="1"/>
</dbReference>
<dbReference type="STRING" id="1244869.H261_04083"/>
<dbReference type="Pfam" id="PF00072">
    <property type="entry name" value="Response_reg"/>
    <property type="match status" value="1"/>
</dbReference>
<keyword evidence="4" id="KW-1185">Reference proteome</keyword>
<name>M2ZAB0_9PROT</name>
<dbReference type="Gene3D" id="3.40.50.2300">
    <property type="match status" value="1"/>
</dbReference>
<organism evidence="3 4">
    <name type="scientific">Paramagnetospirillum caucaseum</name>
    <dbReference type="NCBI Taxonomy" id="1244869"/>
    <lineage>
        <taxon>Bacteria</taxon>
        <taxon>Pseudomonadati</taxon>
        <taxon>Pseudomonadota</taxon>
        <taxon>Alphaproteobacteria</taxon>
        <taxon>Rhodospirillales</taxon>
        <taxon>Magnetospirillaceae</taxon>
        <taxon>Paramagnetospirillum</taxon>
    </lineage>
</organism>
<dbReference type="SMART" id="SM00448">
    <property type="entry name" value="REC"/>
    <property type="match status" value="1"/>
</dbReference>
<dbReference type="PANTHER" id="PTHR43228:SF1">
    <property type="entry name" value="TWO-COMPONENT RESPONSE REGULATOR ARR22"/>
    <property type="match status" value="1"/>
</dbReference>
<dbReference type="RefSeq" id="WP_008614575.1">
    <property type="nucleotide sequence ID" value="NZ_AONQ01000006.1"/>
</dbReference>
<dbReference type="PROSITE" id="PS50110">
    <property type="entry name" value="RESPONSE_REGULATORY"/>
    <property type="match status" value="1"/>
</dbReference>
<dbReference type="InterPro" id="IPR052048">
    <property type="entry name" value="ST_Response_Regulator"/>
</dbReference>
<protein>
    <submittedName>
        <fullName evidence="3">CheY-like receiver protein</fullName>
    </submittedName>
</protein>